<comment type="caution">
    <text evidence="1">The sequence shown here is derived from an EMBL/GenBank/DDBJ whole genome shotgun (WGS) entry which is preliminary data.</text>
</comment>
<dbReference type="AlphaFoldDB" id="A0A0F9V9C2"/>
<name>A0A0F9V9C2_9ZZZZ</name>
<reference evidence="1" key="1">
    <citation type="journal article" date="2015" name="Nature">
        <title>Complex archaea that bridge the gap between prokaryotes and eukaryotes.</title>
        <authorList>
            <person name="Spang A."/>
            <person name="Saw J.H."/>
            <person name="Jorgensen S.L."/>
            <person name="Zaremba-Niedzwiedzka K."/>
            <person name="Martijn J."/>
            <person name="Lind A.E."/>
            <person name="van Eijk R."/>
            <person name="Schleper C."/>
            <person name="Guy L."/>
            <person name="Ettema T.J."/>
        </authorList>
    </citation>
    <scope>NUCLEOTIDE SEQUENCE</scope>
</reference>
<sequence>MYFKCDCSAEAIHVERDLELFDMTPHYTSWINFCIYHCGTENHRPTLREKLRHCWAILKTGKNYADQIMLTEDVAKKLGEHLLELTDEDNIALAVKEIKEKS</sequence>
<evidence type="ECO:0000313" key="1">
    <source>
        <dbReference type="EMBL" id="KKN62423.1"/>
    </source>
</evidence>
<gene>
    <name evidence="1" type="ORF">LCGC14_0512200</name>
</gene>
<organism evidence="1">
    <name type="scientific">marine sediment metagenome</name>
    <dbReference type="NCBI Taxonomy" id="412755"/>
    <lineage>
        <taxon>unclassified sequences</taxon>
        <taxon>metagenomes</taxon>
        <taxon>ecological metagenomes</taxon>
    </lineage>
</organism>
<proteinExistence type="predicted"/>
<protein>
    <submittedName>
        <fullName evidence="1">Uncharacterized protein</fullName>
    </submittedName>
</protein>
<dbReference type="EMBL" id="LAZR01000625">
    <property type="protein sequence ID" value="KKN62423.1"/>
    <property type="molecule type" value="Genomic_DNA"/>
</dbReference>
<accession>A0A0F9V9C2</accession>